<feature type="domain" description="Prokaryotic-type class I peptide chain release factors" evidence="3">
    <location>
        <begin position="277"/>
        <end position="293"/>
    </location>
</feature>
<protein>
    <submittedName>
        <fullName evidence="4">Peptide chain release factor</fullName>
    </submittedName>
</protein>
<dbReference type="FunFam" id="3.30.160.20:FF:000004">
    <property type="entry name" value="Peptide chain release factor 1"/>
    <property type="match status" value="1"/>
</dbReference>
<evidence type="ECO:0000313" key="4">
    <source>
        <dbReference type="EMBL" id="OQR98155.1"/>
    </source>
</evidence>
<dbReference type="Gene3D" id="1.20.58.410">
    <property type="entry name" value="Release factor"/>
    <property type="match status" value="1"/>
</dbReference>
<organism evidence="4 5">
    <name type="scientific">Achlya hypogyna</name>
    <name type="common">Oomycete</name>
    <name type="synonym">Protoachlya hypogyna</name>
    <dbReference type="NCBI Taxonomy" id="1202772"/>
    <lineage>
        <taxon>Eukaryota</taxon>
        <taxon>Sar</taxon>
        <taxon>Stramenopiles</taxon>
        <taxon>Oomycota</taxon>
        <taxon>Saprolegniomycetes</taxon>
        <taxon>Saprolegniales</taxon>
        <taxon>Achlyaceae</taxon>
        <taxon>Achlya</taxon>
    </lineage>
</organism>
<dbReference type="AlphaFoldDB" id="A0A1V9ZJK1"/>
<evidence type="ECO:0000256" key="1">
    <source>
        <dbReference type="ARBA" id="ARBA00010835"/>
    </source>
</evidence>
<reference evidence="4 5" key="1">
    <citation type="journal article" date="2014" name="Genome Biol. Evol.">
        <title>The secreted proteins of Achlya hypogyna and Thraustotheca clavata identify the ancestral oomycete secretome and reveal gene acquisitions by horizontal gene transfer.</title>
        <authorList>
            <person name="Misner I."/>
            <person name="Blouin N."/>
            <person name="Leonard G."/>
            <person name="Richards T.A."/>
            <person name="Lane C.E."/>
        </authorList>
    </citation>
    <scope>NUCLEOTIDE SEQUENCE [LARGE SCALE GENOMIC DNA]</scope>
    <source>
        <strain evidence="4 5">ATCC 48635</strain>
    </source>
</reference>
<dbReference type="PANTHER" id="PTHR43116:SF3">
    <property type="entry name" value="CLASS I PEPTIDE CHAIN RELEASE FACTOR"/>
    <property type="match status" value="1"/>
</dbReference>
<dbReference type="PANTHER" id="PTHR43116">
    <property type="entry name" value="PEPTIDE CHAIN RELEASE FACTOR 2"/>
    <property type="match status" value="1"/>
</dbReference>
<comment type="similarity">
    <text evidence="1">Belongs to the prokaryotic/mitochondrial release factor family.</text>
</comment>
<comment type="caution">
    <text evidence="4">The sequence shown here is derived from an EMBL/GenBank/DDBJ whole genome shotgun (WGS) entry which is preliminary data.</text>
</comment>
<evidence type="ECO:0000259" key="3">
    <source>
        <dbReference type="PROSITE" id="PS00745"/>
    </source>
</evidence>
<dbReference type="Gene3D" id="3.30.160.20">
    <property type="match status" value="1"/>
</dbReference>
<dbReference type="InterPro" id="IPR045853">
    <property type="entry name" value="Pep_chain_release_fac_I_sf"/>
</dbReference>
<keyword evidence="5" id="KW-1185">Reference proteome</keyword>
<dbReference type="SUPFAM" id="SSF75620">
    <property type="entry name" value="Release factor"/>
    <property type="match status" value="1"/>
</dbReference>
<dbReference type="InterPro" id="IPR004374">
    <property type="entry name" value="PrfB"/>
</dbReference>
<evidence type="ECO:0000313" key="5">
    <source>
        <dbReference type="Proteomes" id="UP000243579"/>
    </source>
</evidence>
<dbReference type="OrthoDB" id="2019491at2759"/>
<dbReference type="GO" id="GO:0016149">
    <property type="term" value="F:translation release factor activity, codon specific"/>
    <property type="evidence" value="ECO:0007669"/>
    <property type="project" value="InterPro"/>
</dbReference>
<dbReference type="EMBL" id="JNBR01000089">
    <property type="protein sequence ID" value="OQR98155.1"/>
    <property type="molecule type" value="Genomic_DNA"/>
</dbReference>
<sequence>MLVAARRCLARPRTALRAFSSADDTDRATKSMIAGFWSAHAATSSDVALVCKVLSAPGHLGELADLREATQSEALWDDPARAAKLLQQLSVLEKRGSTAEKLVQTLDETKELFDLALEESEDDVVASCVASVEAASVAAKKLRAELLMSEPADASSCFLEVHAGAGGTESCDWVDMLLRMYSRWAQEQGFSTDLVNAVPGEEAGHRSICLRLDGSYAYGWARTEAGVHRLVRISPFDSASRRHTSFAQVRVYPLAATVPGAQDIRIDTKDLRIDTYRASGPGGQHVNKTESAIRITHLPTNIVVQCQSDRSQHRNKETAMEMLRARLLQLKLLEQENEKRKYTQGLGDNSWGSQVRQLMLSPKLVSA</sequence>
<dbReference type="InterPro" id="IPR000352">
    <property type="entry name" value="Pep_chain_release_fac_I"/>
</dbReference>
<proteinExistence type="inferred from homology"/>
<dbReference type="Proteomes" id="UP000243579">
    <property type="component" value="Unassembled WGS sequence"/>
</dbReference>
<dbReference type="InterPro" id="IPR005139">
    <property type="entry name" value="PCRF"/>
</dbReference>
<name>A0A1V9ZJK1_ACHHY</name>
<dbReference type="STRING" id="1202772.A0A1V9ZJK1"/>
<dbReference type="PROSITE" id="PS00745">
    <property type="entry name" value="RF_PROK_I"/>
    <property type="match status" value="1"/>
</dbReference>
<evidence type="ECO:0000256" key="2">
    <source>
        <dbReference type="ARBA" id="ARBA00022917"/>
    </source>
</evidence>
<dbReference type="Pfam" id="PF00472">
    <property type="entry name" value="RF-1"/>
    <property type="match status" value="1"/>
</dbReference>
<accession>A0A1V9ZJK1</accession>
<gene>
    <name evidence="4" type="ORF">ACHHYP_08987</name>
</gene>
<dbReference type="GO" id="GO:0005737">
    <property type="term" value="C:cytoplasm"/>
    <property type="evidence" value="ECO:0007669"/>
    <property type="project" value="InterPro"/>
</dbReference>
<dbReference type="NCBIfam" id="TIGR00020">
    <property type="entry name" value="prfB"/>
    <property type="match status" value="1"/>
</dbReference>
<keyword evidence="2" id="KW-0648">Protein biosynthesis</keyword>
<dbReference type="Pfam" id="PF03462">
    <property type="entry name" value="PCRF"/>
    <property type="match status" value="1"/>
</dbReference>
<dbReference type="Gene3D" id="3.30.70.1660">
    <property type="match status" value="1"/>
</dbReference>
<dbReference type="SMART" id="SM00937">
    <property type="entry name" value="PCRF"/>
    <property type="match status" value="1"/>
</dbReference>